<evidence type="ECO:0000313" key="5">
    <source>
        <dbReference type="Proteomes" id="UP000319897"/>
    </source>
</evidence>
<dbReference type="EMBL" id="VFSU01000024">
    <property type="protein sequence ID" value="TPE60985.1"/>
    <property type="molecule type" value="Genomic_DNA"/>
</dbReference>
<evidence type="ECO:0000256" key="1">
    <source>
        <dbReference type="ARBA" id="ARBA00006484"/>
    </source>
</evidence>
<dbReference type="SUPFAM" id="SSF51735">
    <property type="entry name" value="NAD(P)-binding Rossmann-fold domains"/>
    <property type="match status" value="1"/>
</dbReference>
<dbReference type="InterPro" id="IPR036291">
    <property type="entry name" value="NAD(P)-bd_dom_sf"/>
</dbReference>
<name>A0A501XKK5_9SPHN</name>
<evidence type="ECO:0000256" key="2">
    <source>
        <dbReference type="ARBA" id="ARBA00022857"/>
    </source>
</evidence>
<dbReference type="PRINTS" id="PR00081">
    <property type="entry name" value="GDHRDH"/>
</dbReference>
<dbReference type="Proteomes" id="UP000319897">
    <property type="component" value="Unassembled WGS sequence"/>
</dbReference>
<dbReference type="InterPro" id="IPR045017">
    <property type="entry name" value="DECR2-like"/>
</dbReference>
<dbReference type="GO" id="GO:0008670">
    <property type="term" value="F:2,4-dienoyl-CoA reductase (NADPH) activity"/>
    <property type="evidence" value="ECO:0007669"/>
    <property type="project" value="InterPro"/>
</dbReference>
<organism evidence="4 5">
    <name type="scientific">Sandaracinobacter neustonicus</name>
    <dbReference type="NCBI Taxonomy" id="1715348"/>
    <lineage>
        <taxon>Bacteria</taxon>
        <taxon>Pseudomonadati</taxon>
        <taxon>Pseudomonadota</taxon>
        <taxon>Alphaproteobacteria</taxon>
        <taxon>Sphingomonadales</taxon>
        <taxon>Sphingosinicellaceae</taxon>
        <taxon>Sandaracinobacter</taxon>
    </lineage>
</organism>
<protein>
    <submittedName>
        <fullName evidence="4">SDR family oxidoreductase</fullName>
    </submittedName>
</protein>
<dbReference type="GO" id="GO:0009062">
    <property type="term" value="P:fatty acid catabolic process"/>
    <property type="evidence" value="ECO:0007669"/>
    <property type="project" value="InterPro"/>
</dbReference>
<dbReference type="InterPro" id="IPR002347">
    <property type="entry name" value="SDR_fam"/>
</dbReference>
<dbReference type="FunFam" id="3.40.50.720:FF:000084">
    <property type="entry name" value="Short-chain dehydrogenase reductase"/>
    <property type="match status" value="1"/>
</dbReference>
<dbReference type="PANTHER" id="PTHR43296:SF2">
    <property type="entry name" value="PEROXISOMAL 2,4-DIENOYL-COA REDUCTASE [(3E)-ENOYL-COA-PRODUCING]"/>
    <property type="match status" value="1"/>
</dbReference>
<evidence type="ECO:0000313" key="4">
    <source>
        <dbReference type="EMBL" id="TPE60985.1"/>
    </source>
</evidence>
<sequence>MTNIFEAGLFRGKRAFVAGGSSGINLEIASRLAGLGTEVAIFSRSQEKIDAAVAGLREAGGNATGFTGDVRQYEAVDAAISDFAQAGGGIDFVISGAAGNFVAPAAQMSANAFRTVVEIDLMGTYHVLRASFAHLRRPGASLINISAVQSQQAIPFQAHVCSAKAGIDMLTKALAVEWGPAGVRVNAILPGPIADTEGMRRLSSTPELAEKIARAIPLQRYGTKAEVANLAVFLCSDAASYVSGAILACDGGQLAGNPSGIVG</sequence>
<dbReference type="Pfam" id="PF13561">
    <property type="entry name" value="adh_short_C2"/>
    <property type="match status" value="1"/>
</dbReference>
<dbReference type="CDD" id="cd05369">
    <property type="entry name" value="TER_DECR_SDR_a"/>
    <property type="match status" value="1"/>
</dbReference>
<keyword evidence="2" id="KW-0521">NADP</keyword>
<accession>A0A501XKK5</accession>
<reference evidence="4 5" key="1">
    <citation type="submission" date="2019-06" db="EMBL/GenBank/DDBJ databases">
        <authorList>
            <person name="Lee I."/>
            <person name="Jang G.I."/>
            <person name="Hwang C.Y."/>
        </authorList>
    </citation>
    <scope>NUCLEOTIDE SEQUENCE [LARGE SCALE GENOMIC DNA]</scope>
    <source>
        <strain evidence="4 5">PAMC 28131</strain>
    </source>
</reference>
<dbReference type="RefSeq" id="WP_140928043.1">
    <property type="nucleotide sequence ID" value="NZ_VFSU01000024.1"/>
</dbReference>
<keyword evidence="5" id="KW-1185">Reference proteome</keyword>
<dbReference type="OrthoDB" id="286404at2"/>
<keyword evidence="3" id="KW-0560">Oxidoreductase</keyword>
<dbReference type="Gene3D" id="3.40.50.720">
    <property type="entry name" value="NAD(P)-binding Rossmann-like Domain"/>
    <property type="match status" value="1"/>
</dbReference>
<comment type="caution">
    <text evidence="4">The sequence shown here is derived from an EMBL/GenBank/DDBJ whole genome shotgun (WGS) entry which is preliminary data.</text>
</comment>
<dbReference type="NCBIfam" id="NF005752">
    <property type="entry name" value="PRK07576.1"/>
    <property type="match status" value="1"/>
</dbReference>
<dbReference type="PANTHER" id="PTHR43296">
    <property type="entry name" value="PEROXISOMAL 2,4-DIENOYL-COA REDUCTASE"/>
    <property type="match status" value="1"/>
</dbReference>
<dbReference type="AlphaFoldDB" id="A0A501XKK5"/>
<proteinExistence type="inferred from homology"/>
<evidence type="ECO:0000256" key="3">
    <source>
        <dbReference type="ARBA" id="ARBA00023002"/>
    </source>
</evidence>
<gene>
    <name evidence="4" type="ORF">FJQ54_08755</name>
</gene>
<comment type="similarity">
    <text evidence="1">Belongs to the short-chain dehydrogenases/reductases (SDR) family.</text>
</comment>